<name>A0A849KY23_9RHOB</name>
<dbReference type="Pfam" id="PF00561">
    <property type="entry name" value="Abhydrolase_1"/>
    <property type="match status" value="1"/>
</dbReference>
<dbReference type="EMBL" id="JABFBC010000001">
    <property type="protein sequence ID" value="NNU79637.1"/>
    <property type="molecule type" value="Genomic_DNA"/>
</dbReference>
<dbReference type="PANTHER" id="PTHR36837:SF2">
    <property type="entry name" value="POLY(3-HYDROXYALKANOATE) POLYMERASE SUBUNIT PHAC"/>
    <property type="match status" value="1"/>
</dbReference>
<protein>
    <recommendedName>
        <fullName evidence="1">AB hydrolase-1 domain-containing protein</fullName>
    </recommendedName>
</protein>
<organism evidence="2 3">
    <name type="scientific">Halovulum dunhuangense</name>
    <dbReference type="NCBI Taxonomy" id="1505036"/>
    <lineage>
        <taxon>Bacteria</taxon>
        <taxon>Pseudomonadati</taxon>
        <taxon>Pseudomonadota</taxon>
        <taxon>Alphaproteobacteria</taxon>
        <taxon>Rhodobacterales</taxon>
        <taxon>Paracoccaceae</taxon>
        <taxon>Halovulum</taxon>
    </lineage>
</organism>
<feature type="domain" description="AB hydrolase-1" evidence="1">
    <location>
        <begin position="134"/>
        <end position="381"/>
    </location>
</feature>
<dbReference type="InterPro" id="IPR000073">
    <property type="entry name" value="AB_hydrolase_1"/>
</dbReference>
<gene>
    <name evidence="2" type="ORF">HMH01_04205</name>
</gene>
<dbReference type="Gene3D" id="3.40.50.1820">
    <property type="entry name" value="alpha/beta hydrolase"/>
    <property type="match status" value="1"/>
</dbReference>
<dbReference type="RefSeq" id="WP_171322782.1">
    <property type="nucleotide sequence ID" value="NZ_JABFBC010000001.1"/>
</dbReference>
<reference evidence="2 3" key="1">
    <citation type="submission" date="2020-05" db="EMBL/GenBank/DDBJ databases">
        <title>Gimesia benthica sp. nov., a novel planctomycete isolated from a deep-sea water sample of the Northwest Indian Ocean.</title>
        <authorList>
            <person name="Wang J."/>
            <person name="Ruan C."/>
            <person name="Song L."/>
            <person name="Zhu Y."/>
            <person name="Li A."/>
            <person name="Zheng X."/>
            <person name="Wang L."/>
            <person name="Lu Z."/>
            <person name="Huang Y."/>
            <person name="Du W."/>
            <person name="Zhou Y."/>
            <person name="Huang L."/>
            <person name="Dai X."/>
        </authorList>
    </citation>
    <scope>NUCLEOTIDE SEQUENCE [LARGE SCALE GENOMIC DNA]</scope>
    <source>
        <strain evidence="2 3">YYQ-30</strain>
    </source>
</reference>
<dbReference type="PANTHER" id="PTHR36837">
    <property type="entry name" value="POLY(3-HYDROXYALKANOATE) POLYMERASE SUBUNIT PHAC"/>
    <property type="match status" value="1"/>
</dbReference>
<evidence type="ECO:0000259" key="1">
    <source>
        <dbReference type="Pfam" id="PF00561"/>
    </source>
</evidence>
<evidence type="ECO:0000313" key="3">
    <source>
        <dbReference type="Proteomes" id="UP000572377"/>
    </source>
</evidence>
<dbReference type="InterPro" id="IPR029058">
    <property type="entry name" value="AB_hydrolase_fold"/>
</dbReference>
<accession>A0A849KY23</accession>
<proteinExistence type="predicted"/>
<sequence>MKDIAPHRIGQPSPIAVHLGAAASGYLQAILAAPNAAEPDFPWHPTLPRYAGPAPEPLDVTAEAARRMARMLRGIEAWQRHPYRRGEIPRPVLWADGATRLVDHGAGASGPVVVVVPSLINRPYVLDLLPERSFLGALRAAGLRPLLLDWGAPGAAEAGFDIDCYRHRRLAPALEAARRLTGRTPALLGYCMGGTISAGHVIEGAEVSALVTIGAPWDFDAARGFTQGIRAAVRQAGDDFWRRTLRSLVEAFGLVPVTLFQHLFALVDPIQATRKFQAFAALDPDSDRARLFVALEDWLADGIPMAGPAAETLLIDWHLDNATGTGRWPERISTDQQPPALIVSGLRDGIAPPGVSAALSRAFPEATVLSPALGHVGMITGAAAPARVWRPVVEFLRANA</sequence>
<dbReference type="InterPro" id="IPR051321">
    <property type="entry name" value="PHA/PHB_synthase"/>
</dbReference>
<keyword evidence="3" id="KW-1185">Reference proteome</keyword>
<comment type="caution">
    <text evidence="2">The sequence shown here is derived from an EMBL/GenBank/DDBJ whole genome shotgun (WGS) entry which is preliminary data.</text>
</comment>
<dbReference type="SUPFAM" id="SSF53474">
    <property type="entry name" value="alpha/beta-Hydrolases"/>
    <property type="match status" value="1"/>
</dbReference>
<dbReference type="Proteomes" id="UP000572377">
    <property type="component" value="Unassembled WGS sequence"/>
</dbReference>
<dbReference type="AlphaFoldDB" id="A0A849KY23"/>
<evidence type="ECO:0000313" key="2">
    <source>
        <dbReference type="EMBL" id="NNU79637.1"/>
    </source>
</evidence>